<reference evidence="4 5" key="1">
    <citation type="submission" date="2023-12" db="EMBL/GenBank/DDBJ databases">
        <title>Thiobacillus sedimentum sp. nov., a chemolithoautotrophic sulfur-oxidizing bacterium isolated from freshwater sediment.</title>
        <authorList>
            <person name="Luo J."/>
            <person name="Dai C."/>
        </authorList>
    </citation>
    <scope>NUCLEOTIDE SEQUENCE [LARGE SCALE GENOMIC DNA]</scope>
    <source>
        <strain evidence="4 5">SCUT-2</strain>
    </source>
</reference>
<dbReference type="SUPFAM" id="SSF140566">
    <property type="entry name" value="FlgN-like"/>
    <property type="match status" value="1"/>
</dbReference>
<dbReference type="Gene3D" id="1.20.58.300">
    <property type="entry name" value="FlgN-like"/>
    <property type="match status" value="1"/>
</dbReference>
<evidence type="ECO:0000256" key="2">
    <source>
        <dbReference type="ARBA" id="ARBA00007703"/>
    </source>
</evidence>
<keyword evidence="3" id="KW-1005">Bacterial flagellum biogenesis</keyword>
<evidence type="ECO:0000313" key="4">
    <source>
        <dbReference type="EMBL" id="WRS40223.1"/>
    </source>
</evidence>
<accession>A0ABZ1CML4</accession>
<dbReference type="InterPro" id="IPR036679">
    <property type="entry name" value="FlgN-like_sf"/>
</dbReference>
<dbReference type="RefSeq" id="WP_324780753.1">
    <property type="nucleotide sequence ID" value="NZ_CP141769.1"/>
</dbReference>
<proteinExistence type="inferred from homology"/>
<evidence type="ECO:0000313" key="5">
    <source>
        <dbReference type="Proteomes" id="UP001334732"/>
    </source>
</evidence>
<dbReference type="Proteomes" id="UP001334732">
    <property type="component" value="Chromosome"/>
</dbReference>
<evidence type="ECO:0000256" key="3">
    <source>
        <dbReference type="ARBA" id="ARBA00022795"/>
    </source>
</evidence>
<comment type="function">
    <text evidence="1">Required for the efficient initiation of filament assembly.</text>
</comment>
<keyword evidence="4" id="KW-0966">Cell projection</keyword>
<organism evidence="4 5">
    <name type="scientific">Thiobacillus sedimenti</name>
    <dbReference type="NCBI Taxonomy" id="3110231"/>
    <lineage>
        <taxon>Bacteria</taxon>
        <taxon>Pseudomonadati</taxon>
        <taxon>Pseudomonadota</taxon>
        <taxon>Betaproteobacteria</taxon>
        <taxon>Nitrosomonadales</taxon>
        <taxon>Thiobacillaceae</taxon>
        <taxon>Thiobacillus</taxon>
    </lineage>
</organism>
<evidence type="ECO:0000256" key="1">
    <source>
        <dbReference type="ARBA" id="ARBA00002397"/>
    </source>
</evidence>
<protein>
    <submittedName>
        <fullName evidence="4">Flagellar protein FlgN</fullName>
    </submittedName>
</protein>
<name>A0ABZ1CML4_9PROT</name>
<sequence length="162" mass="17312">MSPSDASREPALGARLGMELAAWKALLNVLADEERALVAGDADRLPQLNASKLAQVQTLGNLVRARQDALRAAGHAADHTGMAAWLAQHGNAEHRAHWQELCGLEQEAQAMNQRIGTLIEMRLTATRQALNVLVHAATNRTGLYDQAGQSVATPRGKPLTAA</sequence>
<keyword evidence="4" id="KW-0282">Flagellum</keyword>
<dbReference type="Pfam" id="PF05130">
    <property type="entry name" value="FlgN"/>
    <property type="match status" value="1"/>
</dbReference>
<dbReference type="InterPro" id="IPR007809">
    <property type="entry name" value="FlgN-like"/>
</dbReference>
<dbReference type="EMBL" id="CP141769">
    <property type="protein sequence ID" value="WRS40223.1"/>
    <property type="molecule type" value="Genomic_DNA"/>
</dbReference>
<keyword evidence="4" id="KW-0969">Cilium</keyword>
<comment type="similarity">
    <text evidence="2">Belongs to the FlgN family.</text>
</comment>
<keyword evidence="5" id="KW-1185">Reference proteome</keyword>
<gene>
    <name evidence="4" type="ORF">VA613_04975</name>
</gene>